<evidence type="ECO:0000313" key="3">
    <source>
        <dbReference type="Proteomes" id="UP000486351"/>
    </source>
</evidence>
<evidence type="ECO:0000313" key="2">
    <source>
        <dbReference type="EMBL" id="KAE9361915.1"/>
    </source>
</evidence>
<dbReference type="Proteomes" id="UP000486351">
    <property type="component" value="Unassembled WGS sequence"/>
</dbReference>
<reference evidence="2 3" key="1">
    <citation type="submission" date="2018-09" db="EMBL/GenBank/DDBJ databases">
        <title>Genomic investigation of the strawberry pathogen Phytophthora fragariae indicates pathogenicity is determined by transcriptional variation in three key races.</title>
        <authorList>
            <person name="Adams T.M."/>
            <person name="Armitage A.D."/>
            <person name="Sobczyk M.K."/>
            <person name="Bates H.J."/>
            <person name="Dunwell J.M."/>
            <person name="Nellist C.F."/>
            <person name="Harrison R.J."/>
        </authorList>
    </citation>
    <scope>NUCLEOTIDE SEQUENCE [LARGE SCALE GENOMIC DNA]</scope>
    <source>
        <strain evidence="2 3">NOV-77</strain>
    </source>
</reference>
<accession>A0A6G0SPG6</accession>
<dbReference type="PANTHER" id="PTHR37067">
    <property type="entry name" value="PX DOMAIN-CONTAINING PROTEIN"/>
    <property type="match status" value="1"/>
</dbReference>
<proteinExistence type="predicted"/>
<dbReference type="InterPro" id="IPR012337">
    <property type="entry name" value="RNaseH-like_sf"/>
</dbReference>
<feature type="compositionally biased region" description="Low complexity" evidence="1">
    <location>
        <begin position="7"/>
        <end position="25"/>
    </location>
</feature>
<protein>
    <submittedName>
        <fullName evidence="2">Uncharacterized protein</fullName>
    </submittedName>
</protein>
<dbReference type="AlphaFoldDB" id="A0A6G0SPG6"/>
<dbReference type="EMBL" id="QXFY01000012">
    <property type="protein sequence ID" value="KAE9361915.1"/>
    <property type="molecule type" value="Genomic_DNA"/>
</dbReference>
<sequence>MSADQSAGAATAKEVEETAAPPAAGSQRKFGQKWEIKYAVAVTDRDALTQLPTKAVCLLCQAFVREETVGAKRKKTNRIRTFTEPWRPDNMKRHMEQQHRLRWEEYQSLGDGEKRAYFANVRLVREDLMTPATGRNVVVAPMVSEPTPSVEAHAVAAQSRMYLLDRDIVEELIAGVLFQATSDEYRNAWNVPVTFSLLDGASPGSGEVDDMNESGEVDMNESRYVARVDSLLRFNMCLKYVAMGISLSQVVPLFQKTVEETRMDSSLRGSTFTEQQLACLCRVACAVNLQTLKDSLRAVWAFAIAIEKGSNAGSPYLDIRVRFERNGHLHDFHLVSVPVREDSPQIIAHQTDAMIKCFDVVMPGWRTQLIGISTGEPLAKMPSSARALVDHLSRECVAPVYCEWGVVQQLEQIIQDTFDRLCNERFMDALTALTGHFRRQRALIREMNGEMCPKFEEGRWRSIAKVLKWFTENRARLTKFVQDAQLPGAPGKEWWVTVLAVSSIVDRVNMALNSLCGPATALGLVRREYVGKLVTDIALMSGALGPLSESQRLAMAQSDNFEVGDFALSREATLSFLKEQGSFAIEAVDELEESFPTCCQAAVETTAIFVITLVGRAHQIMSHSSDNGSLTAITSASVPPFLPEALCKSRIQDFVAHVQIQRARLLQHFSADQIEQIEDQHRALRTVYRLDENVNQQISMLSKASSFRGAWGDARFGGNDCRLLRKFCGAIACAATDPIVLRNSTGVSLINWRRSPFGLSLVDFLLEVALHAQQYSDLSRLREC</sequence>
<organism evidence="2 3">
    <name type="scientific">Phytophthora fragariae</name>
    <dbReference type="NCBI Taxonomy" id="53985"/>
    <lineage>
        <taxon>Eukaryota</taxon>
        <taxon>Sar</taxon>
        <taxon>Stramenopiles</taxon>
        <taxon>Oomycota</taxon>
        <taxon>Peronosporomycetes</taxon>
        <taxon>Peronosporales</taxon>
        <taxon>Peronosporaceae</taxon>
        <taxon>Phytophthora</taxon>
    </lineage>
</organism>
<dbReference type="SUPFAM" id="SSF53098">
    <property type="entry name" value="Ribonuclease H-like"/>
    <property type="match status" value="1"/>
</dbReference>
<gene>
    <name evidence="2" type="ORF">PF008_g597</name>
</gene>
<evidence type="ECO:0000256" key="1">
    <source>
        <dbReference type="SAM" id="MobiDB-lite"/>
    </source>
</evidence>
<dbReference type="PANTHER" id="PTHR37067:SF3">
    <property type="entry name" value="PX DOMAIN-CONTAINING PROTEIN"/>
    <property type="match status" value="1"/>
</dbReference>
<name>A0A6G0SPG6_9STRA</name>
<comment type="caution">
    <text evidence="2">The sequence shown here is derived from an EMBL/GenBank/DDBJ whole genome shotgun (WGS) entry which is preliminary data.</text>
</comment>
<feature type="region of interest" description="Disordered" evidence="1">
    <location>
        <begin position="1"/>
        <end position="26"/>
    </location>
</feature>